<evidence type="ECO:0000256" key="4">
    <source>
        <dbReference type="ARBA" id="ARBA00022989"/>
    </source>
</evidence>
<dbReference type="InterPro" id="IPR050250">
    <property type="entry name" value="Macrolide_Exporter_MacB"/>
</dbReference>
<dbReference type="Pfam" id="PF12704">
    <property type="entry name" value="MacB_PCD"/>
    <property type="match status" value="2"/>
</dbReference>
<reference evidence="10 11" key="1">
    <citation type="submission" date="2018-10" db="EMBL/GenBank/DDBJ databases">
        <title>Aeromicrobium sp. 9W16Y-2 whole genome shotgun sequence.</title>
        <authorList>
            <person name="Li F."/>
        </authorList>
    </citation>
    <scope>NUCLEOTIDE SEQUENCE [LARGE SCALE GENOMIC DNA]</scope>
    <source>
        <strain evidence="10 11">9W16Y-2</strain>
    </source>
</reference>
<evidence type="ECO:0000313" key="10">
    <source>
        <dbReference type="EMBL" id="RLV57257.1"/>
    </source>
</evidence>
<dbReference type="GO" id="GO:0005886">
    <property type="term" value="C:plasma membrane"/>
    <property type="evidence" value="ECO:0007669"/>
    <property type="project" value="UniProtKB-SubCell"/>
</dbReference>
<feature type="transmembrane region" description="Helical" evidence="7">
    <location>
        <begin position="373"/>
        <end position="391"/>
    </location>
</feature>
<organism evidence="10 11">
    <name type="scientific">Aeromicrobium phragmitis</name>
    <dbReference type="NCBI Taxonomy" id="2478914"/>
    <lineage>
        <taxon>Bacteria</taxon>
        <taxon>Bacillati</taxon>
        <taxon>Actinomycetota</taxon>
        <taxon>Actinomycetes</taxon>
        <taxon>Propionibacteriales</taxon>
        <taxon>Nocardioidaceae</taxon>
        <taxon>Aeromicrobium</taxon>
    </lineage>
</organism>
<evidence type="ECO:0000256" key="1">
    <source>
        <dbReference type="ARBA" id="ARBA00004651"/>
    </source>
</evidence>
<evidence type="ECO:0000259" key="9">
    <source>
        <dbReference type="Pfam" id="PF12704"/>
    </source>
</evidence>
<evidence type="ECO:0000256" key="7">
    <source>
        <dbReference type="SAM" id="Phobius"/>
    </source>
</evidence>
<dbReference type="Pfam" id="PF02687">
    <property type="entry name" value="FtsX"/>
    <property type="match status" value="2"/>
</dbReference>
<proteinExistence type="inferred from homology"/>
<keyword evidence="2" id="KW-1003">Cell membrane</keyword>
<dbReference type="Proteomes" id="UP000282515">
    <property type="component" value="Unassembled WGS sequence"/>
</dbReference>
<feature type="domain" description="ABC3 transporter permease C-terminal" evidence="8">
    <location>
        <begin position="278"/>
        <end position="399"/>
    </location>
</feature>
<gene>
    <name evidence="10" type="ORF">D9V41_00975</name>
</gene>
<feature type="domain" description="MacB-like periplasmic core" evidence="9">
    <location>
        <begin position="499"/>
        <end position="693"/>
    </location>
</feature>
<comment type="caution">
    <text evidence="10">The sequence shown here is derived from an EMBL/GenBank/DDBJ whole genome shotgun (WGS) entry which is preliminary data.</text>
</comment>
<comment type="subcellular location">
    <subcellularLocation>
        <location evidence="1">Cell membrane</location>
        <topology evidence="1">Multi-pass membrane protein</topology>
    </subcellularLocation>
</comment>
<keyword evidence="11" id="KW-1185">Reference proteome</keyword>
<feature type="transmembrane region" description="Helical" evidence="7">
    <location>
        <begin position="275"/>
        <end position="300"/>
    </location>
</feature>
<keyword evidence="5 7" id="KW-0472">Membrane</keyword>
<feature type="transmembrane region" description="Helical" evidence="7">
    <location>
        <begin position="444"/>
        <end position="470"/>
    </location>
</feature>
<feature type="transmembrane region" description="Helical" evidence="7">
    <location>
        <begin position="722"/>
        <end position="748"/>
    </location>
</feature>
<evidence type="ECO:0000256" key="2">
    <source>
        <dbReference type="ARBA" id="ARBA00022475"/>
    </source>
</evidence>
<dbReference type="GO" id="GO:0022857">
    <property type="term" value="F:transmembrane transporter activity"/>
    <property type="evidence" value="ECO:0007669"/>
    <property type="project" value="TreeGrafter"/>
</dbReference>
<feature type="transmembrane region" description="Helical" evidence="7">
    <location>
        <begin position="327"/>
        <end position="353"/>
    </location>
</feature>
<dbReference type="EMBL" id="RDBF01000001">
    <property type="protein sequence ID" value="RLV57257.1"/>
    <property type="molecule type" value="Genomic_DNA"/>
</dbReference>
<protein>
    <submittedName>
        <fullName evidence="10">ABC transporter permease</fullName>
    </submittedName>
</protein>
<evidence type="ECO:0000256" key="3">
    <source>
        <dbReference type="ARBA" id="ARBA00022692"/>
    </source>
</evidence>
<keyword evidence="4 7" id="KW-1133">Transmembrane helix</keyword>
<feature type="domain" description="MacB-like periplasmic core" evidence="9">
    <location>
        <begin position="17"/>
        <end position="242"/>
    </location>
</feature>
<feature type="transmembrane region" description="Helical" evidence="7">
    <location>
        <begin position="773"/>
        <end position="793"/>
    </location>
</feature>
<accession>A0A3L8PPE7</accession>
<feature type="transmembrane region" description="Helical" evidence="7">
    <location>
        <begin position="813"/>
        <end position="836"/>
    </location>
</feature>
<evidence type="ECO:0000313" key="11">
    <source>
        <dbReference type="Proteomes" id="UP000282515"/>
    </source>
</evidence>
<evidence type="ECO:0000259" key="8">
    <source>
        <dbReference type="Pfam" id="PF02687"/>
    </source>
</evidence>
<dbReference type="PANTHER" id="PTHR30572">
    <property type="entry name" value="MEMBRANE COMPONENT OF TRANSPORTER-RELATED"/>
    <property type="match status" value="1"/>
</dbReference>
<dbReference type="OrthoDB" id="9780560at2"/>
<feature type="transmembrane region" description="Helical" evidence="7">
    <location>
        <begin position="500"/>
        <end position="519"/>
    </location>
</feature>
<sequence length="850" mass="88786">MLKVTLRNLAARKLRLVLSAFAIVLGVAFVAGSLVFTDTMAKSFDNIVYGTVSDATVRFESDGQAGLEGESINLDARSIPAPLVDEIANVDGVERADGNVEGQGLFVVKADGTLLGGTGAPTLAFNWNDAPNSAGEQIATISEGKVPEGPREVVIDERSAENAGYEIGDTVEMLTAGPEPQLEAELVGIVEFAGGGLAGATLVMFDTPRAQELFLGGQDAYNTISVAGEPGVTEQQLVDRISPLLPAGTEAVTGEKLADESKALINTVLGFLNTFLLVFAAIALVVGTFLIVNTFSILVAQRSRELALLRAMGASRPQVTRSVLTEAFAVGLLGSTLGLALGFGLAAVLKAIFGQFGLDLSGTALVFAPRTVIVSYVVGIVVTMLAAWFPARRAAKVPPVAAMRDDVALPEGTIRKRLIAGVVLALGGAALMATGLFADVPRGPVWLGVGIFLVLMAVAMTSPVTALPVLAAAGVINRRLFGTVGQLATENARRNPRRTAATASALMIGLALVTTMSVLGSSINRSIDAGVDEQFTTDFLVSNAIGQPFSTTVAEDVAQVPGVAEVSAEQNVVFGVGDRDVFASAVNPETLARIFDLRYESGRAPESTSEIAFNESIAEQLEVSTGDRIELEFPGATLPVTVSGIYADTYVVGPATVLVQIVDEAGLQRADSYLAVNAEPGRDLDTVGEAIEDVVADVPTVTVQNKADFAEAQRAQVNQLLYLIYALLGLAIVIAVLGIVNTLSLSVIERTREVGLLRAVGLSRRQLRRMVRLESIAIAILGALLGIGAGLLFGVSLRSAFSEEGITHLAVPWVQLVVFVVIAAIVGILAAVAPAWRASRLNVLRAIATE</sequence>
<evidence type="ECO:0000256" key="5">
    <source>
        <dbReference type="ARBA" id="ARBA00023136"/>
    </source>
</evidence>
<dbReference type="AlphaFoldDB" id="A0A3L8PPE7"/>
<feature type="transmembrane region" description="Helical" evidence="7">
    <location>
        <begin position="418"/>
        <end position="438"/>
    </location>
</feature>
<keyword evidence="3 7" id="KW-0812">Transmembrane</keyword>
<dbReference type="PANTHER" id="PTHR30572:SF4">
    <property type="entry name" value="ABC TRANSPORTER PERMEASE YTRF"/>
    <property type="match status" value="1"/>
</dbReference>
<name>A0A3L8PPE7_9ACTN</name>
<dbReference type="InterPro" id="IPR003838">
    <property type="entry name" value="ABC3_permease_C"/>
</dbReference>
<feature type="domain" description="ABC3 transporter permease C-terminal" evidence="8">
    <location>
        <begin position="727"/>
        <end position="842"/>
    </location>
</feature>
<evidence type="ECO:0000256" key="6">
    <source>
        <dbReference type="ARBA" id="ARBA00038076"/>
    </source>
</evidence>
<dbReference type="InterPro" id="IPR025857">
    <property type="entry name" value="MacB_PCD"/>
</dbReference>
<dbReference type="RefSeq" id="WP_121792665.1">
    <property type="nucleotide sequence ID" value="NZ_RDBF01000001.1"/>
</dbReference>
<comment type="similarity">
    <text evidence="6">Belongs to the ABC-4 integral membrane protein family.</text>
</comment>